<dbReference type="EMBL" id="JAPFCC010000001">
    <property type="protein sequence ID" value="MCW7555688.1"/>
    <property type="molecule type" value="Genomic_DNA"/>
</dbReference>
<accession>A0ABT3N2W6</accession>
<proteinExistence type="predicted"/>
<sequence length="129" mass="14391">MTPTQLLTYLELMGVEISVGENGQLNVVGSSSILDTTTVARLKASKIELLKVLSGQSFDARRVKDTLQFVCRGLVVTPEILIRYYFTPDDLEDIRAGQYPDLVALRKLILSDPDYPFLNDESMAGKSYE</sequence>
<gene>
    <name evidence="1" type="ORF">NX722_24280</name>
</gene>
<protein>
    <recommendedName>
        <fullName evidence="3">TubC N-terminal docking domain-containing protein</fullName>
    </recommendedName>
</protein>
<evidence type="ECO:0000313" key="2">
    <source>
        <dbReference type="Proteomes" id="UP001209854"/>
    </source>
</evidence>
<evidence type="ECO:0000313" key="1">
    <source>
        <dbReference type="EMBL" id="MCW7555688.1"/>
    </source>
</evidence>
<keyword evidence="2" id="KW-1185">Reference proteome</keyword>
<dbReference type="RefSeq" id="WP_262565442.1">
    <property type="nucleotide sequence ID" value="NZ_JAPFCC010000001.1"/>
</dbReference>
<dbReference type="Proteomes" id="UP001209854">
    <property type="component" value="Unassembled WGS sequence"/>
</dbReference>
<evidence type="ECO:0008006" key="3">
    <source>
        <dbReference type="Google" id="ProtNLM"/>
    </source>
</evidence>
<name>A0ABT3N2W6_9GAMM</name>
<reference evidence="1 2" key="1">
    <citation type="submission" date="2022-10" db="EMBL/GenBank/DDBJ databases">
        <title>High-quality genome sequences of two octocoral-associated bacteria, Endozoicomonas euniceicola EF212 and Endozoicomonas gorgoniicola PS125.</title>
        <authorList>
            <person name="Chiou Y.-J."/>
            <person name="Chen Y.-H."/>
        </authorList>
    </citation>
    <scope>NUCLEOTIDE SEQUENCE [LARGE SCALE GENOMIC DNA]</scope>
    <source>
        <strain evidence="1 2">PS125</strain>
    </source>
</reference>
<organism evidence="1 2">
    <name type="scientific">Endozoicomonas gorgoniicola</name>
    <dbReference type="NCBI Taxonomy" id="1234144"/>
    <lineage>
        <taxon>Bacteria</taxon>
        <taxon>Pseudomonadati</taxon>
        <taxon>Pseudomonadota</taxon>
        <taxon>Gammaproteobacteria</taxon>
        <taxon>Oceanospirillales</taxon>
        <taxon>Endozoicomonadaceae</taxon>
        <taxon>Endozoicomonas</taxon>
    </lineage>
</organism>
<comment type="caution">
    <text evidence="1">The sequence shown here is derived from an EMBL/GenBank/DDBJ whole genome shotgun (WGS) entry which is preliminary data.</text>
</comment>